<name>A0A9P1P1K3_9CYAN</name>
<sequence length="41" mass="4861">MAERGYEQMVLENIYTDSLRIAVQRSKMLYPLTQRVESPEN</sequence>
<proteinExistence type="predicted"/>
<evidence type="ECO:0000313" key="2">
    <source>
        <dbReference type="Proteomes" id="UP000032946"/>
    </source>
</evidence>
<protein>
    <submittedName>
        <fullName evidence="1">Uncharacterized protein</fullName>
    </submittedName>
</protein>
<accession>A0A9P1P1K3</accession>
<evidence type="ECO:0000313" key="1">
    <source>
        <dbReference type="EMBL" id="CDM97809.1"/>
    </source>
</evidence>
<keyword evidence="2" id="KW-1185">Reference proteome</keyword>
<reference evidence="1 2" key="1">
    <citation type="submission" date="2014-02" db="EMBL/GenBank/DDBJ databases">
        <authorList>
            <person name="Genoscope - CEA"/>
        </authorList>
    </citation>
    <scope>NUCLEOTIDE SEQUENCE [LARGE SCALE GENOMIC DNA]</scope>
    <source>
        <strain evidence="1 2">PCC 8005</strain>
    </source>
</reference>
<gene>
    <name evidence="1" type="ORF">ARTHRO_60410</name>
</gene>
<organism evidence="1 2">
    <name type="scientific">Limnospira indica PCC 8005</name>
    <dbReference type="NCBI Taxonomy" id="376219"/>
    <lineage>
        <taxon>Bacteria</taxon>
        <taxon>Bacillati</taxon>
        <taxon>Cyanobacteriota</taxon>
        <taxon>Cyanophyceae</taxon>
        <taxon>Oscillatoriophycideae</taxon>
        <taxon>Oscillatoriales</taxon>
        <taxon>Sirenicapillariaceae</taxon>
        <taxon>Limnospira</taxon>
    </lineage>
</organism>
<dbReference type="EMBL" id="FO818640">
    <property type="protein sequence ID" value="CDM97809.1"/>
    <property type="molecule type" value="Genomic_DNA"/>
</dbReference>
<dbReference type="AlphaFoldDB" id="A0A9P1P1K3"/>
<dbReference type="Proteomes" id="UP000032946">
    <property type="component" value="Chromosome"/>
</dbReference>